<sequence length="195" mass="20969">MKSREWTDVGTKLFLATLDGLADAELDAPSLLPGWSRRHVVAHVHHNAEALRRLVSWAETGVENRMYANPEQRAAEIEASAVLPAATLRALVTHSADRLAADFDALPAEVWSHKVITAQGRTVLAVEIPWMRAREVAVHAVDLDAGAGFADLPNDLTAALVADAVAKQNTHGNLPGLAAWLTGRTAEAPSLGRWL</sequence>
<keyword evidence="3" id="KW-1185">Reference proteome</keyword>
<dbReference type="Pfam" id="PF11716">
    <property type="entry name" value="MDMPI_N"/>
    <property type="match status" value="1"/>
</dbReference>
<name>A0A3E0HE40_9PSEU</name>
<keyword evidence="2" id="KW-0670">Pyruvate</keyword>
<dbReference type="SUPFAM" id="SSF109854">
    <property type="entry name" value="DinB/YfiT-like putative metalloenzymes"/>
    <property type="match status" value="1"/>
</dbReference>
<gene>
    <name evidence="2" type="ORF">BCF44_10977</name>
</gene>
<dbReference type="OrthoDB" id="5118203at2"/>
<protein>
    <submittedName>
        <fullName evidence="2">Maleylpyruvate isomerase</fullName>
    </submittedName>
</protein>
<proteinExistence type="predicted"/>
<dbReference type="InterPro" id="IPR024344">
    <property type="entry name" value="MDMPI_metal-binding"/>
</dbReference>
<dbReference type="EMBL" id="QUNO01000009">
    <property type="protein sequence ID" value="REH43534.1"/>
    <property type="molecule type" value="Genomic_DNA"/>
</dbReference>
<evidence type="ECO:0000313" key="2">
    <source>
        <dbReference type="EMBL" id="REH43534.1"/>
    </source>
</evidence>
<dbReference type="GO" id="GO:0046872">
    <property type="term" value="F:metal ion binding"/>
    <property type="evidence" value="ECO:0007669"/>
    <property type="project" value="InterPro"/>
</dbReference>
<dbReference type="Gene3D" id="1.20.120.450">
    <property type="entry name" value="dinb family like domain"/>
    <property type="match status" value="1"/>
</dbReference>
<dbReference type="InterPro" id="IPR017517">
    <property type="entry name" value="Maleyloyr_isom"/>
</dbReference>
<dbReference type="Proteomes" id="UP000256269">
    <property type="component" value="Unassembled WGS sequence"/>
</dbReference>
<dbReference type="NCBIfam" id="TIGR03083">
    <property type="entry name" value="maleylpyruvate isomerase family mycothiol-dependent enzyme"/>
    <property type="match status" value="1"/>
</dbReference>
<organism evidence="2 3">
    <name type="scientific">Kutzneria buriramensis</name>
    <dbReference type="NCBI Taxonomy" id="1045776"/>
    <lineage>
        <taxon>Bacteria</taxon>
        <taxon>Bacillati</taxon>
        <taxon>Actinomycetota</taxon>
        <taxon>Actinomycetes</taxon>
        <taxon>Pseudonocardiales</taxon>
        <taxon>Pseudonocardiaceae</taxon>
        <taxon>Kutzneria</taxon>
    </lineage>
</organism>
<dbReference type="GO" id="GO:0016853">
    <property type="term" value="F:isomerase activity"/>
    <property type="evidence" value="ECO:0007669"/>
    <property type="project" value="UniProtKB-KW"/>
</dbReference>
<dbReference type="InterPro" id="IPR034660">
    <property type="entry name" value="DinB/YfiT-like"/>
</dbReference>
<dbReference type="RefSeq" id="WP_116176989.1">
    <property type="nucleotide sequence ID" value="NZ_CP144375.1"/>
</dbReference>
<dbReference type="AlphaFoldDB" id="A0A3E0HE40"/>
<feature type="domain" description="Mycothiol-dependent maleylpyruvate isomerase metal-binding" evidence="1">
    <location>
        <begin position="14"/>
        <end position="143"/>
    </location>
</feature>
<accession>A0A3E0HE40</accession>
<comment type="caution">
    <text evidence="2">The sequence shown here is derived from an EMBL/GenBank/DDBJ whole genome shotgun (WGS) entry which is preliminary data.</text>
</comment>
<evidence type="ECO:0000313" key="3">
    <source>
        <dbReference type="Proteomes" id="UP000256269"/>
    </source>
</evidence>
<reference evidence="2 3" key="1">
    <citation type="submission" date="2018-08" db="EMBL/GenBank/DDBJ databases">
        <title>Genomic Encyclopedia of Archaeal and Bacterial Type Strains, Phase II (KMG-II): from individual species to whole genera.</title>
        <authorList>
            <person name="Goeker M."/>
        </authorList>
    </citation>
    <scope>NUCLEOTIDE SEQUENCE [LARGE SCALE GENOMIC DNA]</scope>
    <source>
        <strain evidence="2 3">DSM 45791</strain>
    </source>
</reference>
<evidence type="ECO:0000259" key="1">
    <source>
        <dbReference type="Pfam" id="PF11716"/>
    </source>
</evidence>
<keyword evidence="2" id="KW-0413">Isomerase</keyword>